<dbReference type="PANTHER" id="PTHR37691:SF1">
    <property type="entry name" value="BLR3518 PROTEIN"/>
    <property type="match status" value="1"/>
</dbReference>
<dbReference type="Proteomes" id="UP001355206">
    <property type="component" value="Unassembled WGS sequence"/>
</dbReference>
<reference evidence="2 3" key="1">
    <citation type="journal article" date="2012" name="Genet. Mol. Biol.">
        <title>Analysis of 16S rRNA and mxaF genes revealing insights into Methylobacterium niche-specific plant association.</title>
        <authorList>
            <person name="Dourado M.N."/>
            <person name="Andreote F.D."/>
            <person name="Dini-Andreote F."/>
            <person name="Conti R."/>
            <person name="Araujo J.M."/>
            <person name="Araujo W.L."/>
        </authorList>
    </citation>
    <scope>NUCLEOTIDE SEQUENCE [LARGE SCALE GENOMIC DNA]</scope>
    <source>
        <strain evidence="2 3">TC3-10</strain>
    </source>
</reference>
<evidence type="ECO:0000256" key="1">
    <source>
        <dbReference type="SAM" id="SignalP"/>
    </source>
</evidence>
<dbReference type="InterPro" id="IPR003787">
    <property type="entry name" value="Sulphur_relay_DsrE/F-like"/>
</dbReference>
<comment type="caution">
    <text evidence="2">The sequence shown here is derived from an EMBL/GenBank/DDBJ whole genome shotgun (WGS) entry which is preliminary data.</text>
</comment>
<dbReference type="RefSeq" id="WP_331302620.1">
    <property type="nucleotide sequence ID" value="NZ_MLCA01000008.1"/>
</dbReference>
<protein>
    <recommendedName>
        <fullName evidence="4">DsrE/DsrF-like family protein</fullName>
    </recommendedName>
</protein>
<feature type="chain" id="PRO_5046237544" description="DsrE/DsrF-like family protein" evidence="1">
    <location>
        <begin position="25"/>
        <end position="155"/>
    </location>
</feature>
<keyword evidence="1" id="KW-0732">Signal</keyword>
<evidence type="ECO:0000313" key="3">
    <source>
        <dbReference type="Proteomes" id="UP001355206"/>
    </source>
</evidence>
<gene>
    <name evidence="2" type="ORF">MOTC310_16905</name>
</gene>
<accession>A0ABU7TQR2</accession>
<dbReference type="Gene3D" id="3.40.1260.10">
    <property type="entry name" value="DsrEFH-like"/>
    <property type="match status" value="1"/>
</dbReference>
<feature type="signal peptide" evidence="1">
    <location>
        <begin position="1"/>
        <end position="24"/>
    </location>
</feature>
<dbReference type="EMBL" id="MLCA01000008">
    <property type="protein sequence ID" value="MEE7492060.1"/>
    <property type="molecule type" value="Genomic_DNA"/>
</dbReference>
<evidence type="ECO:0000313" key="2">
    <source>
        <dbReference type="EMBL" id="MEE7492060.1"/>
    </source>
</evidence>
<evidence type="ECO:0008006" key="4">
    <source>
        <dbReference type="Google" id="ProtNLM"/>
    </source>
</evidence>
<dbReference type="Pfam" id="PF02635">
    <property type="entry name" value="DsrE"/>
    <property type="match status" value="1"/>
</dbReference>
<dbReference type="SUPFAM" id="SSF75169">
    <property type="entry name" value="DsrEFH-like"/>
    <property type="match status" value="1"/>
</dbReference>
<name>A0ABU7TQR2_9HYPH</name>
<dbReference type="InterPro" id="IPR027396">
    <property type="entry name" value="DsrEFH-like"/>
</dbReference>
<organism evidence="2 3">
    <name type="scientific">Methylobacterium oryzae</name>
    <dbReference type="NCBI Taxonomy" id="334852"/>
    <lineage>
        <taxon>Bacteria</taxon>
        <taxon>Pseudomonadati</taxon>
        <taxon>Pseudomonadota</taxon>
        <taxon>Alphaproteobacteria</taxon>
        <taxon>Hyphomicrobiales</taxon>
        <taxon>Methylobacteriaceae</taxon>
        <taxon>Methylobacterium</taxon>
    </lineage>
</organism>
<proteinExistence type="predicted"/>
<sequence length="155" mass="16506">MTTVFRNLMLALALAIMGIGTVHAGSEAPAGHYADQKVVYHNGGGGPDGAAYFKRLLANLRNHVDAVGRTRVEIRVVSLGDGVGLFQAAANDKELAGRIDALKGMGVRFLVCANTLRERKIDRTTLYGVGEDDLVPSGVAELTRLQGMGFAYIHP</sequence>
<keyword evidence="3" id="KW-1185">Reference proteome</keyword>
<dbReference type="PANTHER" id="PTHR37691">
    <property type="entry name" value="BLR3518 PROTEIN"/>
    <property type="match status" value="1"/>
</dbReference>